<evidence type="ECO:0000259" key="1">
    <source>
        <dbReference type="PROSITE" id="PS51747"/>
    </source>
</evidence>
<proteinExistence type="predicted"/>
<evidence type="ECO:0000313" key="3">
    <source>
        <dbReference type="Proteomes" id="UP000431684"/>
    </source>
</evidence>
<feature type="domain" description="CMP/dCMP-type deaminase" evidence="1">
    <location>
        <begin position="6"/>
        <end position="127"/>
    </location>
</feature>
<dbReference type="CDD" id="cd01285">
    <property type="entry name" value="nucleoside_deaminase"/>
    <property type="match status" value="1"/>
</dbReference>
<dbReference type="SUPFAM" id="SSF53927">
    <property type="entry name" value="Cytidine deaminase-like"/>
    <property type="match status" value="1"/>
</dbReference>
<protein>
    <submittedName>
        <fullName evidence="2">Nucleoside deaminase</fullName>
    </submittedName>
</protein>
<dbReference type="OrthoDB" id="9802676at2"/>
<dbReference type="PROSITE" id="PS51747">
    <property type="entry name" value="CYT_DCMP_DEAMINASES_2"/>
    <property type="match status" value="1"/>
</dbReference>
<dbReference type="AlphaFoldDB" id="A0A6I3XGB5"/>
<comment type="caution">
    <text evidence="2">The sequence shown here is derived from an EMBL/GenBank/DDBJ whole genome shotgun (WGS) entry which is preliminary data.</text>
</comment>
<accession>A0A6I3XGB5</accession>
<dbReference type="FunFam" id="3.40.140.10:FF:000051">
    <property type="entry name" value="Nucleoside deaminase"/>
    <property type="match status" value="1"/>
</dbReference>
<dbReference type="GO" id="GO:0052717">
    <property type="term" value="F:tRNA-specific adenosine-34 deaminase activity"/>
    <property type="evidence" value="ECO:0007669"/>
    <property type="project" value="TreeGrafter"/>
</dbReference>
<dbReference type="InterPro" id="IPR002125">
    <property type="entry name" value="CMP_dCMP_dom"/>
</dbReference>
<dbReference type="PANTHER" id="PTHR11079">
    <property type="entry name" value="CYTOSINE DEAMINASE FAMILY MEMBER"/>
    <property type="match status" value="1"/>
</dbReference>
<dbReference type="InterPro" id="IPR016193">
    <property type="entry name" value="Cytidine_deaminase-like"/>
</dbReference>
<dbReference type="PANTHER" id="PTHR11079:SF202">
    <property type="entry name" value="TRNA-SPECIFIC ADENOSINE DEAMINASE"/>
    <property type="match status" value="1"/>
</dbReference>
<reference evidence="2 3" key="1">
    <citation type="submission" date="2019-11" db="EMBL/GenBank/DDBJ databases">
        <title>Draft Genome Sequences of Six Type Strains of the Genus Massilia.</title>
        <authorList>
            <person name="Miess H."/>
            <person name="Frediansyah A."/>
            <person name="Goeker M."/>
            <person name="Gross H."/>
        </authorList>
    </citation>
    <scope>NUCLEOTIDE SEQUENCE [LARGE SCALE GENOMIC DNA]</scope>
    <source>
        <strain evidence="2 3">DSM 17513</strain>
    </source>
</reference>
<name>A0A6I3XGB5_9BURK</name>
<organism evidence="2 3">
    <name type="scientific">Pseudoduganella dura</name>
    <dbReference type="NCBI Taxonomy" id="321982"/>
    <lineage>
        <taxon>Bacteria</taxon>
        <taxon>Pseudomonadati</taxon>
        <taxon>Pseudomonadota</taxon>
        <taxon>Betaproteobacteria</taxon>
        <taxon>Burkholderiales</taxon>
        <taxon>Oxalobacteraceae</taxon>
        <taxon>Telluria group</taxon>
        <taxon>Pseudoduganella</taxon>
    </lineage>
</organism>
<evidence type="ECO:0000313" key="2">
    <source>
        <dbReference type="EMBL" id="MUI13570.1"/>
    </source>
</evidence>
<sequence length="160" mass="16886">MSEPTARDHQFLTSVLALAQRSRDEGHHPFAAIIADADGNVIAQAMNASSSDRTAHAEMNALRIASSQHSPDKLAGATMYTNAEPCAMCAGGTYWSGVGRVVYAMSEATLLSLTGSDPENPTLSLPCREVFAAGQRPTEVIGPLREDEAKIAHAGFWSGA</sequence>
<dbReference type="Gene3D" id="3.40.140.10">
    <property type="entry name" value="Cytidine Deaminase, domain 2"/>
    <property type="match status" value="1"/>
</dbReference>
<gene>
    <name evidence="2" type="ORF">GJV26_14015</name>
</gene>
<dbReference type="Proteomes" id="UP000431684">
    <property type="component" value="Unassembled WGS sequence"/>
</dbReference>
<keyword evidence="3" id="KW-1185">Reference proteome</keyword>
<dbReference type="GO" id="GO:0002100">
    <property type="term" value="P:tRNA wobble adenosine to inosine editing"/>
    <property type="evidence" value="ECO:0007669"/>
    <property type="project" value="TreeGrafter"/>
</dbReference>
<dbReference type="Pfam" id="PF00383">
    <property type="entry name" value="dCMP_cyt_deam_1"/>
    <property type="match status" value="1"/>
</dbReference>
<dbReference type="RefSeq" id="WP_155709342.1">
    <property type="nucleotide sequence ID" value="NZ_BMWU01000001.1"/>
</dbReference>
<dbReference type="EMBL" id="WNWM01000002">
    <property type="protein sequence ID" value="MUI13570.1"/>
    <property type="molecule type" value="Genomic_DNA"/>
</dbReference>